<dbReference type="PRINTS" id="PR00313">
    <property type="entry name" value="CABNDNGRPT"/>
</dbReference>
<comment type="caution">
    <text evidence="4">The sequence shown here is derived from an EMBL/GenBank/DDBJ whole genome shotgun (WGS) entry which is preliminary data.</text>
</comment>
<accession>A0A0G0U503</accession>
<evidence type="ECO:0000313" key="4">
    <source>
        <dbReference type="EMBL" id="KKR54575.1"/>
    </source>
</evidence>
<dbReference type="InterPro" id="IPR018511">
    <property type="entry name" value="Hemolysin-typ_Ca-bd_CS"/>
</dbReference>
<dbReference type="Proteomes" id="UP000034489">
    <property type="component" value="Unassembled WGS sequence"/>
</dbReference>
<dbReference type="InterPro" id="IPR001343">
    <property type="entry name" value="Hemolysn_Ca-bd"/>
</dbReference>
<comment type="subcellular location">
    <subcellularLocation>
        <location evidence="1">Secreted</location>
    </subcellularLocation>
</comment>
<dbReference type="PROSITE" id="PS00330">
    <property type="entry name" value="HEMOLYSIN_CALCIUM"/>
    <property type="match status" value="2"/>
</dbReference>
<feature type="compositionally biased region" description="Polar residues" evidence="3">
    <location>
        <begin position="1"/>
        <end position="19"/>
    </location>
</feature>
<dbReference type="Gene3D" id="2.150.10.10">
    <property type="entry name" value="Serralysin-like metalloprotease, C-terminal"/>
    <property type="match status" value="3"/>
</dbReference>
<name>A0A0G0U503_9BACT</name>
<sequence>MMPGDSQSRSVSVTNNASTARPAGVRGVKTLETGDLSTVLDIEIMEGPTTLYSDTLSQFFTDSSGSDGIPFSILGPSTSTTYTFKVTFQESANNDFQGKNVVFDLIIGIAIHVPEECQNIQFSNQPIFGTENRDVLNGTNGNDLIFGFEGNDVINGSNGDDCIVGDSGNDILHGSNGNDVILGGEGTDTINGSNGNDLLIGGAGDDKLSGSNGDDEIFGNEGNDKIDGSNGNDYMIGGPGNDRFDGGNGNDYVEGNDGDDQMRGRNGNDMLLGGDDTDYARGDLGRDTCDAETEISCEI</sequence>
<dbReference type="AlphaFoldDB" id="A0A0G0U503"/>
<dbReference type="PANTHER" id="PTHR38340:SF1">
    <property type="entry name" value="S-LAYER PROTEIN"/>
    <property type="match status" value="1"/>
</dbReference>
<keyword evidence="2" id="KW-0964">Secreted</keyword>
<evidence type="ECO:0000256" key="2">
    <source>
        <dbReference type="ARBA" id="ARBA00022525"/>
    </source>
</evidence>
<proteinExistence type="predicted"/>
<dbReference type="InterPro" id="IPR011049">
    <property type="entry name" value="Serralysin-like_metalloprot_C"/>
</dbReference>
<evidence type="ECO:0000313" key="5">
    <source>
        <dbReference type="Proteomes" id="UP000034489"/>
    </source>
</evidence>
<feature type="region of interest" description="Disordered" evidence="3">
    <location>
        <begin position="1"/>
        <end position="26"/>
    </location>
</feature>
<protein>
    <submittedName>
        <fullName evidence="4">Ca2+-binding protein, RTX toxin</fullName>
    </submittedName>
</protein>
<dbReference type="PANTHER" id="PTHR38340">
    <property type="entry name" value="S-LAYER PROTEIN"/>
    <property type="match status" value="1"/>
</dbReference>
<evidence type="ECO:0000256" key="3">
    <source>
        <dbReference type="SAM" id="MobiDB-lite"/>
    </source>
</evidence>
<dbReference type="EMBL" id="LBYQ01000016">
    <property type="protein sequence ID" value="KKR54575.1"/>
    <property type="molecule type" value="Genomic_DNA"/>
</dbReference>
<dbReference type="InterPro" id="IPR050557">
    <property type="entry name" value="RTX_toxin/Mannuronan_C5-epim"/>
</dbReference>
<dbReference type="SUPFAM" id="SSF51120">
    <property type="entry name" value="beta-Roll"/>
    <property type="match status" value="2"/>
</dbReference>
<organism evidence="4 5">
    <name type="scientific">Candidatus Curtissbacteria bacterium GW2011_GWA1_40_24</name>
    <dbReference type="NCBI Taxonomy" id="1618406"/>
    <lineage>
        <taxon>Bacteria</taxon>
        <taxon>Candidatus Curtissiibacteriota</taxon>
    </lineage>
</organism>
<evidence type="ECO:0000256" key="1">
    <source>
        <dbReference type="ARBA" id="ARBA00004613"/>
    </source>
</evidence>
<dbReference type="GO" id="GO:0005576">
    <property type="term" value="C:extracellular region"/>
    <property type="evidence" value="ECO:0007669"/>
    <property type="project" value="UniProtKB-SubCell"/>
</dbReference>
<dbReference type="Pfam" id="PF00353">
    <property type="entry name" value="HemolysinCabind"/>
    <property type="match status" value="4"/>
</dbReference>
<gene>
    <name evidence="4" type="ORF">UT92_C0016G0002</name>
</gene>
<dbReference type="GO" id="GO:0005509">
    <property type="term" value="F:calcium ion binding"/>
    <property type="evidence" value="ECO:0007669"/>
    <property type="project" value="InterPro"/>
</dbReference>
<reference evidence="4 5" key="1">
    <citation type="journal article" date="2015" name="Nature">
        <title>rRNA introns, odd ribosomes, and small enigmatic genomes across a large radiation of phyla.</title>
        <authorList>
            <person name="Brown C.T."/>
            <person name="Hug L.A."/>
            <person name="Thomas B.C."/>
            <person name="Sharon I."/>
            <person name="Castelle C.J."/>
            <person name="Singh A."/>
            <person name="Wilkins M.J."/>
            <person name="Williams K.H."/>
            <person name="Banfield J.F."/>
        </authorList>
    </citation>
    <scope>NUCLEOTIDE SEQUENCE [LARGE SCALE GENOMIC DNA]</scope>
</reference>